<keyword evidence="2" id="KW-1185">Reference proteome</keyword>
<organism evidence="1 2">
    <name type="scientific">Bauhinia variegata</name>
    <name type="common">Purple orchid tree</name>
    <name type="synonym">Phanera variegata</name>
    <dbReference type="NCBI Taxonomy" id="167791"/>
    <lineage>
        <taxon>Eukaryota</taxon>
        <taxon>Viridiplantae</taxon>
        <taxon>Streptophyta</taxon>
        <taxon>Embryophyta</taxon>
        <taxon>Tracheophyta</taxon>
        <taxon>Spermatophyta</taxon>
        <taxon>Magnoliopsida</taxon>
        <taxon>eudicotyledons</taxon>
        <taxon>Gunneridae</taxon>
        <taxon>Pentapetalae</taxon>
        <taxon>rosids</taxon>
        <taxon>fabids</taxon>
        <taxon>Fabales</taxon>
        <taxon>Fabaceae</taxon>
        <taxon>Cercidoideae</taxon>
        <taxon>Cercideae</taxon>
        <taxon>Bauhiniinae</taxon>
        <taxon>Bauhinia</taxon>
    </lineage>
</organism>
<accession>A0ACB9PC27</accession>
<dbReference type="Proteomes" id="UP000828941">
    <property type="component" value="Chromosome 5"/>
</dbReference>
<evidence type="ECO:0000313" key="2">
    <source>
        <dbReference type="Proteomes" id="UP000828941"/>
    </source>
</evidence>
<protein>
    <submittedName>
        <fullName evidence="1">Uncharacterized protein</fullName>
    </submittedName>
</protein>
<sequence>MPATQAGNTNRVRSALVAFTPRQVLLGSQVMKDNSVYNGTSNGTLPLKPEQKVLLHQSIAQYLRRSGFSKTLKKFCSEAQIEKDNLEESSVDLQEMCLKYFQSKANINIQKEEQGKHEDKFVADTENASKKKKSDKSDCGVIVDQSGTAGTLKDSKNSGNETSCPGTESKATFKNKNTDDKCKEKKKKKSKLASESFADNVEGNQLEAPFPEVKLKGDLSEDAKTVTGVETEKRSKDKKKKNNKSSGECPVVDKQEELENKEKEKKDAKKRKRQTSEENDVQLAEGKVDEEPKRRKIENMDESRGVKHSSKTHAKLEANINANKENIGKSGQLGGNQLQKTSGEQSNGKTNVDIEKSGEKSKQRSQNKQQKEGSVEPQTVKAFQRVKIDQIVYADERLQDNSYWAKDGADSGYGAKAEEVLGQVRGRDFRHEKTKKKRGTYRGGQIDLQSHSIKFNYSDDE</sequence>
<reference evidence="1 2" key="1">
    <citation type="journal article" date="2022" name="DNA Res.">
        <title>Chromosomal-level genome assembly of the orchid tree Bauhinia variegata (Leguminosae; Cercidoideae) supports the allotetraploid origin hypothesis of Bauhinia.</title>
        <authorList>
            <person name="Zhong Y."/>
            <person name="Chen Y."/>
            <person name="Zheng D."/>
            <person name="Pang J."/>
            <person name="Liu Y."/>
            <person name="Luo S."/>
            <person name="Meng S."/>
            <person name="Qian L."/>
            <person name="Wei D."/>
            <person name="Dai S."/>
            <person name="Zhou R."/>
        </authorList>
    </citation>
    <scope>NUCLEOTIDE SEQUENCE [LARGE SCALE GENOMIC DNA]</scope>
    <source>
        <strain evidence="1">BV-YZ2020</strain>
    </source>
</reference>
<name>A0ACB9PC27_BAUVA</name>
<comment type="caution">
    <text evidence="1">The sequence shown here is derived from an EMBL/GenBank/DDBJ whole genome shotgun (WGS) entry which is preliminary data.</text>
</comment>
<proteinExistence type="predicted"/>
<gene>
    <name evidence="1" type="ORF">L6164_011701</name>
</gene>
<dbReference type="EMBL" id="CM039430">
    <property type="protein sequence ID" value="KAI4344480.1"/>
    <property type="molecule type" value="Genomic_DNA"/>
</dbReference>
<evidence type="ECO:0000313" key="1">
    <source>
        <dbReference type="EMBL" id="KAI4344480.1"/>
    </source>
</evidence>